<keyword evidence="4" id="KW-0479">Metal-binding</keyword>
<comment type="caution">
    <text evidence="12">The sequence shown here is derived from an EMBL/GenBank/DDBJ whole genome shotgun (WGS) entry which is preliminary data.</text>
</comment>
<feature type="region of interest" description="Disordered" evidence="10">
    <location>
        <begin position="625"/>
        <end position="648"/>
    </location>
</feature>
<evidence type="ECO:0000256" key="1">
    <source>
        <dbReference type="ARBA" id="ARBA00006847"/>
    </source>
</evidence>
<dbReference type="InterPro" id="IPR006474">
    <property type="entry name" value="Helicase_Cas3_CRISPR-ass_core"/>
</dbReference>
<dbReference type="InterPro" id="IPR054712">
    <property type="entry name" value="Cas3-like_dom"/>
</dbReference>
<dbReference type="InterPro" id="IPR050547">
    <property type="entry name" value="DEAD_box_RNA_helicases"/>
</dbReference>
<evidence type="ECO:0000256" key="10">
    <source>
        <dbReference type="SAM" id="MobiDB-lite"/>
    </source>
</evidence>
<dbReference type="CDD" id="cd09641">
    <property type="entry name" value="Cas3''_I"/>
    <property type="match status" value="1"/>
</dbReference>
<evidence type="ECO:0000313" key="12">
    <source>
        <dbReference type="EMBL" id="OPF69474.1"/>
    </source>
</evidence>
<keyword evidence="6" id="KW-0378">Hydrolase</keyword>
<dbReference type="NCBIfam" id="TIGR01596">
    <property type="entry name" value="cas3_HD"/>
    <property type="match status" value="1"/>
</dbReference>
<dbReference type="EMBL" id="LAKD02000176">
    <property type="protein sequence ID" value="OPF69474.1"/>
    <property type="molecule type" value="Genomic_DNA"/>
</dbReference>
<dbReference type="NCBIfam" id="TIGR01587">
    <property type="entry name" value="cas3_core"/>
    <property type="match status" value="1"/>
</dbReference>
<keyword evidence="8" id="KW-0067">ATP-binding</keyword>
<dbReference type="GO" id="GO:0003724">
    <property type="term" value="F:RNA helicase activity"/>
    <property type="evidence" value="ECO:0007669"/>
    <property type="project" value="TreeGrafter"/>
</dbReference>
<dbReference type="PROSITE" id="PS51643">
    <property type="entry name" value="HD_CAS3"/>
    <property type="match status" value="1"/>
</dbReference>
<feature type="compositionally biased region" description="Basic and acidic residues" evidence="10">
    <location>
        <begin position="633"/>
        <end position="642"/>
    </location>
</feature>
<dbReference type="InterPro" id="IPR027417">
    <property type="entry name" value="P-loop_NTPase"/>
</dbReference>
<evidence type="ECO:0000256" key="3">
    <source>
        <dbReference type="ARBA" id="ARBA00022722"/>
    </source>
</evidence>
<gene>
    <name evidence="12" type="ORF">VT50_0237170</name>
</gene>
<keyword evidence="3" id="KW-0540">Nuclease</keyword>
<dbReference type="GO" id="GO:0005524">
    <property type="term" value="F:ATP binding"/>
    <property type="evidence" value="ECO:0007669"/>
    <property type="project" value="UniProtKB-KW"/>
</dbReference>
<evidence type="ECO:0000313" key="13">
    <source>
        <dbReference type="Proteomes" id="UP000033615"/>
    </source>
</evidence>
<evidence type="ECO:0000259" key="11">
    <source>
        <dbReference type="PROSITE" id="PS51643"/>
    </source>
</evidence>
<dbReference type="GO" id="GO:0016787">
    <property type="term" value="F:hydrolase activity"/>
    <property type="evidence" value="ECO:0007669"/>
    <property type="project" value="UniProtKB-KW"/>
</dbReference>
<dbReference type="InterPro" id="IPR038257">
    <property type="entry name" value="CRISPR-assoc_Cas3_HD_sf"/>
</dbReference>
<name>A0A1V4CU12_9ACTN</name>
<proteinExistence type="inferred from homology"/>
<protein>
    <submittedName>
        <fullName evidence="12">CRISPR-associated helicase/endonuclease Cas3</fullName>
    </submittedName>
</protein>
<comment type="similarity">
    <text evidence="2">In the central section; belongs to the CRISPR-associated helicase Cas3 family.</text>
</comment>
<evidence type="ECO:0000256" key="2">
    <source>
        <dbReference type="ARBA" id="ARBA00009046"/>
    </source>
</evidence>
<dbReference type="SUPFAM" id="SSF52540">
    <property type="entry name" value="P-loop containing nucleoside triphosphate hydrolases"/>
    <property type="match status" value="1"/>
</dbReference>
<evidence type="ECO:0000256" key="8">
    <source>
        <dbReference type="ARBA" id="ARBA00022840"/>
    </source>
</evidence>
<keyword evidence="7" id="KW-0347">Helicase</keyword>
<feature type="domain" description="HD Cas3-type" evidence="11">
    <location>
        <begin position="24"/>
        <end position="243"/>
    </location>
</feature>
<dbReference type="AlphaFoldDB" id="A0A1V4CU12"/>
<comment type="similarity">
    <text evidence="1">In the N-terminal section; belongs to the CRISPR-associated nuclease Cas3-HD family.</text>
</comment>
<evidence type="ECO:0000256" key="7">
    <source>
        <dbReference type="ARBA" id="ARBA00022806"/>
    </source>
</evidence>
<dbReference type="GO" id="GO:0051607">
    <property type="term" value="P:defense response to virus"/>
    <property type="evidence" value="ECO:0007669"/>
    <property type="project" value="UniProtKB-KW"/>
</dbReference>
<dbReference type="GO" id="GO:0046872">
    <property type="term" value="F:metal ion binding"/>
    <property type="evidence" value="ECO:0007669"/>
    <property type="project" value="UniProtKB-KW"/>
</dbReference>
<dbReference type="InterPro" id="IPR006483">
    <property type="entry name" value="CRISPR-assoc_Cas3_HD"/>
</dbReference>
<dbReference type="PANTHER" id="PTHR47963">
    <property type="entry name" value="DEAD-BOX ATP-DEPENDENT RNA HELICASE 47, MITOCHONDRIAL"/>
    <property type="match status" value="1"/>
</dbReference>
<dbReference type="SUPFAM" id="SSF109604">
    <property type="entry name" value="HD-domain/PDEase-like"/>
    <property type="match status" value="1"/>
</dbReference>
<sequence>MAPDPLTQASRRRWLTEVRAKSTPVNDPERLTTHSRTVHDVVGQIEARVAAAGVLATEPAFWSRVRTAALLHDTGKVAEGFQQQLRPGGELWGQRHEVLSLAYVDLLAAAAGWSGEDRLVIATLVATHHRALHSSSSGVAGGKPPLSQTYNARTRWDEAFTHTPLPGGVQVQVTRGLHQELVAWLAGFLRVDPPFATPGEVTLAERARALLELVLAAWRLPVKEHQGLLAVLAQGALTLADHAGSAHERLQTHMPLPTDYLARFPHTPYPHQRQAAAVDGHLVLIAPTGSGKTEAGLAWAARQLTTMPGQPRLVWTLPYRASLNAARERFRDTLVPAPGDQQADIGLLHGTIAHTLLTQALEDDCAAAHGAGRREPTVDQARRARARAGAMRLFAQRLRVATPHQLLRGAIAGPAYSSVLLEQTNSLFVLDELHAYEPETFGRLCAAMGLWERLGSRIAVLSATLAPPMITLINESVTQRVACHRAPQGTSPVRHRLIVDEKPLADPESLDRLRTWLRQGHSVLAVANTVAAAQGLFDELADEARAADPADPHAALLLHSRFKNRDRATIEKNLLVRHPERRTGDPAGRGGLAVATQTVEVSLQLDFDRGAVELAPVEAVAQRAGRVNRRGRHPDGPVEFRVHHTPGPRPYDAGAVDAAWQALTTLVEEGTDTLSEQDIDRLLALAYDTKWGKEWAEAARRARNTFASDFLTFTDPFHDRSEFAQALSEQFNSVEVLHRDDADEYVELTAGGRSEHFLLAAGLLIPLRYSQLPTYHGQYDRRLGVHVIDGEYDETTGLKPPQEPETIL</sequence>
<keyword evidence="13" id="KW-1185">Reference proteome</keyword>
<dbReference type="Pfam" id="PF22590">
    <property type="entry name" value="Cas3-like_C_2"/>
    <property type="match status" value="1"/>
</dbReference>
<evidence type="ECO:0000256" key="6">
    <source>
        <dbReference type="ARBA" id="ARBA00022801"/>
    </source>
</evidence>
<dbReference type="SMART" id="SM00487">
    <property type="entry name" value="DEXDc"/>
    <property type="match status" value="1"/>
</dbReference>
<accession>A0A1V4CU12</accession>
<dbReference type="GO" id="GO:0003723">
    <property type="term" value="F:RNA binding"/>
    <property type="evidence" value="ECO:0007669"/>
    <property type="project" value="TreeGrafter"/>
</dbReference>
<organism evidence="12 13">
    <name type="scientific">Streptomyces antioxidans</name>
    <dbReference type="NCBI Taxonomy" id="1507734"/>
    <lineage>
        <taxon>Bacteria</taxon>
        <taxon>Bacillati</taxon>
        <taxon>Actinomycetota</taxon>
        <taxon>Actinomycetes</taxon>
        <taxon>Kitasatosporales</taxon>
        <taxon>Streptomycetaceae</taxon>
        <taxon>Streptomyces</taxon>
    </lineage>
</organism>
<dbReference type="Gene3D" id="1.10.3210.30">
    <property type="match status" value="1"/>
</dbReference>
<evidence type="ECO:0000256" key="4">
    <source>
        <dbReference type="ARBA" id="ARBA00022723"/>
    </source>
</evidence>
<dbReference type="PANTHER" id="PTHR47963:SF9">
    <property type="entry name" value="CRISPR-ASSOCIATED ENDONUCLEASE_HELICASE CAS3"/>
    <property type="match status" value="1"/>
</dbReference>
<reference evidence="12" key="1">
    <citation type="submission" date="2016-12" db="EMBL/GenBank/DDBJ databases">
        <title>Genome sequence of Streptomyces antioxidans MUSC 164.</title>
        <authorList>
            <person name="Lee L.-H."/>
            <person name="Ser H.-L."/>
        </authorList>
    </citation>
    <scope>NUCLEOTIDE SEQUENCE [LARGE SCALE GENOMIC DNA]</scope>
    <source>
        <strain evidence="12">MUSC 164</strain>
    </source>
</reference>
<keyword evidence="9" id="KW-0051">Antiviral defense</keyword>
<dbReference type="Proteomes" id="UP000033615">
    <property type="component" value="Unassembled WGS sequence"/>
</dbReference>
<dbReference type="OrthoDB" id="9810236at2"/>
<dbReference type="InterPro" id="IPR006674">
    <property type="entry name" value="HD_domain"/>
</dbReference>
<evidence type="ECO:0000256" key="5">
    <source>
        <dbReference type="ARBA" id="ARBA00022741"/>
    </source>
</evidence>
<evidence type="ECO:0000256" key="9">
    <source>
        <dbReference type="ARBA" id="ARBA00023118"/>
    </source>
</evidence>
<dbReference type="Gene3D" id="3.40.50.300">
    <property type="entry name" value="P-loop containing nucleotide triphosphate hydrolases"/>
    <property type="match status" value="2"/>
</dbReference>
<dbReference type="InterPro" id="IPR014001">
    <property type="entry name" value="Helicase_ATP-bd"/>
</dbReference>
<dbReference type="GO" id="GO:0004519">
    <property type="term" value="F:endonuclease activity"/>
    <property type="evidence" value="ECO:0007669"/>
    <property type="project" value="UniProtKB-KW"/>
</dbReference>
<keyword evidence="5" id="KW-0547">Nucleotide-binding</keyword>
<dbReference type="Pfam" id="PF01966">
    <property type="entry name" value="HD"/>
    <property type="match status" value="1"/>
</dbReference>